<dbReference type="PANTHER" id="PTHR18359:SF0">
    <property type="entry name" value="U3 SMALL NUCLEOLAR RNA-ASSOCIATED PROTEIN 18 HOMOLOG"/>
    <property type="match status" value="1"/>
</dbReference>
<sequence>MASICRESKKASKRKFFEDRQGTVDSQKIRKLDKEKTPKTPEKASKEKEKFGMMDMDEEAMLEKLVLGDLSSVLDKLGEDNDRFPRLIMDTEGDSGVEEGVSTPEDDEEDEEPSTSCKQPAWHDEEDSHLCIQEALRTQNRKQTFKFPGNSSDAYTGILQQRFNNIVGTPKWAQLEDKEEDEDSTDSDDEILQHCGKFISKSSSALPHGVLSIKRVLDLNSNTRTEGPIISAVHFHPKSSVALVAGLSGIASIIQVDGEKNNKLHSVQFQRFPISTAKFTVDGNDFLVGSRELPYYYRYDMLEGRSLKVQPQTVTPITNFKHFQLSPDGQFMAVAGRFGNIYLLCVRTGECIATLKMSGEVSVLAFNVDGSRLFSHGDSGMVYVWDMNSRSCLFQFYDDGCISGTALALSANGQYVATGSAQGVVNVYESSSLSKSKGRPTPAKIFYNLTTSITSLAFNASSEMLAIASHYKSNAIRMAHFPSMTVFSNFPGFAHNVIRPNAMDFSVNSGYFSVANNYNTAFLFRLGHYGNF</sequence>
<dbReference type="Pfam" id="PF00400">
    <property type="entry name" value="WD40"/>
    <property type="match status" value="2"/>
</dbReference>
<feature type="region of interest" description="Disordered" evidence="8">
    <location>
        <begin position="15"/>
        <end position="53"/>
    </location>
</feature>
<dbReference type="PROSITE" id="PS50082">
    <property type="entry name" value="WD_REPEATS_2"/>
    <property type="match status" value="1"/>
</dbReference>
<dbReference type="InterPro" id="IPR001680">
    <property type="entry name" value="WD40_rpt"/>
</dbReference>
<dbReference type="GO" id="GO:0034388">
    <property type="term" value="C:Pwp2p-containing subcomplex of 90S preribosome"/>
    <property type="evidence" value="ECO:0007669"/>
    <property type="project" value="TreeGrafter"/>
</dbReference>
<feature type="repeat" description="WD" evidence="7">
    <location>
        <begin position="354"/>
        <end position="395"/>
    </location>
</feature>
<feature type="compositionally biased region" description="Basic and acidic residues" evidence="8">
    <location>
        <begin position="15"/>
        <end position="52"/>
    </location>
</feature>
<dbReference type="Proteomes" id="UP001378592">
    <property type="component" value="Unassembled WGS sequence"/>
</dbReference>
<organism evidence="9 10">
    <name type="scientific">Gryllus longicercus</name>
    <dbReference type="NCBI Taxonomy" id="2509291"/>
    <lineage>
        <taxon>Eukaryota</taxon>
        <taxon>Metazoa</taxon>
        <taxon>Ecdysozoa</taxon>
        <taxon>Arthropoda</taxon>
        <taxon>Hexapoda</taxon>
        <taxon>Insecta</taxon>
        <taxon>Pterygota</taxon>
        <taxon>Neoptera</taxon>
        <taxon>Polyneoptera</taxon>
        <taxon>Orthoptera</taxon>
        <taxon>Ensifera</taxon>
        <taxon>Gryllidea</taxon>
        <taxon>Grylloidea</taxon>
        <taxon>Gryllidae</taxon>
        <taxon>Gryllinae</taxon>
        <taxon>Gryllus</taxon>
    </lineage>
</organism>
<feature type="compositionally biased region" description="Acidic residues" evidence="8">
    <location>
        <begin position="104"/>
        <end position="113"/>
    </location>
</feature>
<reference evidence="9 10" key="1">
    <citation type="submission" date="2024-03" db="EMBL/GenBank/DDBJ databases">
        <title>The genome assembly and annotation of the cricket Gryllus longicercus Weissman &amp; Gray.</title>
        <authorList>
            <person name="Szrajer S."/>
            <person name="Gray D."/>
            <person name="Ylla G."/>
        </authorList>
    </citation>
    <scope>NUCLEOTIDE SEQUENCE [LARGE SCALE GENOMIC DNA]</scope>
    <source>
        <strain evidence="9">DAG 2021-001</strain>
        <tissue evidence="9">Whole body minus gut</tissue>
    </source>
</reference>
<evidence type="ECO:0008006" key="11">
    <source>
        <dbReference type="Google" id="ProtNLM"/>
    </source>
</evidence>
<keyword evidence="10" id="KW-1185">Reference proteome</keyword>
<keyword evidence="5" id="KW-0539">Nucleus</keyword>
<keyword evidence="4" id="KW-0677">Repeat</keyword>
<evidence type="ECO:0000256" key="2">
    <source>
        <dbReference type="ARBA" id="ARBA00022552"/>
    </source>
</evidence>
<comment type="subcellular location">
    <subcellularLocation>
        <location evidence="1">Nucleus</location>
        <location evidence="1">Nucleolus</location>
    </subcellularLocation>
</comment>
<evidence type="ECO:0000256" key="7">
    <source>
        <dbReference type="PROSITE-ProRule" id="PRU00221"/>
    </source>
</evidence>
<evidence type="ECO:0000256" key="4">
    <source>
        <dbReference type="ARBA" id="ARBA00022737"/>
    </source>
</evidence>
<comment type="similarity">
    <text evidence="6">Belongs to the WD repeat UTP18 family.</text>
</comment>
<dbReference type="InterPro" id="IPR015943">
    <property type="entry name" value="WD40/YVTN_repeat-like_dom_sf"/>
</dbReference>
<dbReference type="Gene3D" id="2.130.10.10">
    <property type="entry name" value="YVTN repeat-like/Quinoprotein amine dehydrogenase"/>
    <property type="match status" value="1"/>
</dbReference>
<evidence type="ECO:0000256" key="3">
    <source>
        <dbReference type="ARBA" id="ARBA00022574"/>
    </source>
</evidence>
<evidence type="ECO:0000256" key="8">
    <source>
        <dbReference type="SAM" id="MobiDB-lite"/>
    </source>
</evidence>
<dbReference type="EMBL" id="JAZDUA010000116">
    <property type="protein sequence ID" value="KAK7867563.1"/>
    <property type="molecule type" value="Genomic_DNA"/>
</dbReference>
<dbReference type="PANTHER" id="PTHR18359">
    <property type="entry name" value="WD-REPEAT PROTEIN-RELATED"/>
    <property type="match status" value="1"/>
</dbReference>
<keyword evidence="2" id="KW-0698">rRNA processing</keyword>
<comment type="caution">
    <text evidence="9">The sequence shown here is derived from an EMBL/GenBank/DDBJ whole genome shotgun (WGS) entry which is preliminary data.</text>
</comment>
<evidence type="ECO:0000256" key="5">
    <source>
        <dbReference type="ARBA" id="ARBA00023242"/>
    </source>
</evidence>
<evidence type="ECO:0000256" key="1">
    <source>
        <dbReference type="ARBA" id="ARBA00004604"/>
    </source>
</evidence>
<protein>
    <recommendedName>
        <fullName evidence="11">U3 small nucleolar RNA-associated protein 18 homolog</fullName>
    </recommendedName>
</protein>
<dbReference type="GO" id="GO:0006364">
    <property type="term" value="P:rRNA processing"/>
    <property type="evidence" value="ECO:0007669"/>
    <property type="project" value="UniProtKB-KW"/>
</dbReference>
<gene>
    <name evidence="9" type="ORF">R5R35_004315</name>
</gene>
<dbReference type="AlphaFoldDB" id="A0AAN9VP20"/>
<dbReference type="SMART" id="SM00320">
    <property type="entry name" value="WD40"/>
    <property type="match status" value="4"/>
</dbReference>
<dbReference type="InterPro" id="IPR036322">
    <property type="entry name" value="WD40_repeat_dom_sf"/>
</dbReference>
<dbReference type="GO" id="GO:0032040">
    <property type="term" value="C:small-subunit processome"/>
    <property type="evidence" value="ECO:0007669"/>
    <property type="project" value="TreeGrafter"/>
</dbReference>
<dbReference type="InterPro" id="IPR045161">
    <property type="entry name" value="Utp18"/>
</dbReference>
<evidence type="ECO:0000256" key="6">
    <source>
        <dbReference type="ARBA" id="ARBA00025767"/>
    </source>
</evidence>
<evidence type="ECO:0000313" key="10">
    <source>
        <dbReference type="Proteomes" id="UP001378592"/>
    </source>
</evidence>
<dbReference type="SUPFAM" id="SSF50978">
    <property type="entry name" value="WD40 repeat-like"/>
    <property type="match status" value="1"/>
</dbReference>
<accession>A0AAN9VP20</accession>
<name>A0AAN9VP20_9ORTH</name>
<keyword evidence="3 7" id="KW-0853">WD repeat</keyword>
<evidence type="ECO:0000313" key="9">
    <source>
        <dbReference type="EMBL" id="KAK7867563.1"/>
    </source>
</evidence>
<feature type="region of interest" description="Disordered" evidence="8">
    <location>
        <begin position="86"/>
        <end position="125"/>
    </location>
</feature>
<proteinExistence type="inferred from homology"/>